<sequence length="242" mass="25658">MRTDSAAAVGPPGSRRLSLAVVVPADGGGDSDGNRLAATLTALQSAARRGIELELLVVDDTDSPAVRAVAAAAGARILPVAGSRGARSAAGAKAATAEWLLLLRPGTVLEPGWDATLMVFAHEERNRERGAVYAYRAECEGAGARWAERAVRFRNRWLGLPSGAQGLVIRRRFLVHIGGVPDLERGEDLVVARRLGLGRLTLFDVAARVRPATGAGAWIGGALRLLLFLLRVPPRWLQRLGD</sequence>
<evidence type="ECO:0008006" key="8">
    <source>
        <dbReference type="Google" id="ProtNLM"/>
    </source>
</evidence>
<evidence type="ECO:0000256" key="5">
    <source>
        <dbReference type="ARBA" id="ARBA00023136"/>
    </source>
</evidence>
<evidence type="ECO:0000313" key="7">
    <source>
        <dbReference type="Proteomes" id="UP000630353"/>
    </source>
</evidence>
<evidence type="ECO:0000256" key="3">
    <source>
        <dbReference type="ARBA" id="ARBA00022676"/>
    </source>
</evidence>
<dbReference type="SUPFAM" id="SSF53448">
    <property type="entry name" value="Nucleotide-diphospho-sugar transferases"/>
    <property type="match status" value="1"/>
</dbReference>
<name>A0A918XNJ4_9PROT</name>
<keyword evidence="2" id="KW-1003">Cell membrane</keyword>
<dbReference type="EMBL" id="BMZS01000001">
    <property type="protein sequence ID" value="GHD39525.1"/>
    <property type="molecule type" value="Genomic_DNA"/>
</dbReference>
<dbReference type="RefSeq" id="WP_189986988.1">
    <property type="nucleotide sequence ID" value="NZ_BMZS01000001.1"/>
</dbReference>
<keyword evidence="5" id="KW-0472">Membrane</keyword>
<dbReference type="GO" id="GO:0005886">
    <property type="term" value="C:plasma membrane"/>
    <property type="evidence" value="ECO:0007669"/>
    <property type="project" value="UniProtKB-SubCell"/>
</dbReference>
<accession>A0A918XNJ4</accession>
<keyword evidence="3" id="KW-0328">Glycosyltransferase</keyword>
<dbReference type="PANTHER" id="PTHR43646:SF2">
    <property type="entry name" value="GLYCOSYLTRANSFERASE 2-LIKE DOMAIN-CONTAINING PROTEIN"/>
    <property type="match status" value="1"/>
</dbReference>
<evidence type="ECO:0000313" key="6">
    <source>
        <dbReference type="EMBL" id="GHD39525.1"/>
    </source>
</evidence>
<evidence type="ECO:0000256" key="4">
    <source>
        <dbReference type="ARBA" id="ARBA00022679"/>
    </source>
</evidence>
<keyword evidence="7" id="KW-1185">Reference proteome</keyword>
<dbReference type="AlphaFoldDB" id="A0A918XNJ4"/>
<dbReference type="PANTHER" id="PTHR43646">
    <property type="entry name" value="GLYCOSYLTRANSFERASE"/>
    <property type="match status" value="1"/>
</dbReference>
<comment type="caution">
    <text evidence="6">The sequence shown here is derived from an EMBL/GenBank/DDBJ whole genome shotgun (WGS) entry which is preliminary data.</text>
</comment>
<protein>
    <recommendedName>
        <fullName evidence="8">Glycosyl transferase family 2</fullName>
    </recommendedName>
</protein>
<dbReference type="Gene3D" id="3.90.550.10">
    <property type="entry name" value="Spore Coat Polysaccharide Biosynthesis Protein SpsA, Chain A"/>
    <property type="match status" value="1"/>
</dbReference>
<reference evidence="6" key="2">
    <citation type="submission" date="2020-09" db="EMBL/GenBank/DDBJ databases">
        <authorList>
            <person name="Sun Q."/>
            <person name="Kim S."/>
        </authorList>
    </citation>
    <scope>NUCLEOTIDE SEQUENCE</scope>
    <source>
        <strain evidence="6">KCTC 42651</strain>
    </source>
</reference>
<proteinExistence type="predicted"/>
<evidence type="ECO:0000256" key="2">
    <source>
        <dbReference type="ARBA" id="ARBA00022475"/>
    </source>
</evidence>
<reference evidence="6" key="1">
    <citation type="journal article" date="2014" name="Int. J. Syst. Evol. Microbiol.">
        <title>Complete genome sequence of Corynebacterium casei LMG S-19264T (=DSM 44701T), isolated from a smear-ripened cheese.</title>
        <authorList>
            <consortium name="US DOE Joint Genome Institute (JGI-PGF)"/>
            <person name="Walter F."/>
            <person name="Albersmeier A."/>
            <person name="Kalinowski J."/>
            <person name="Ruckert C."/>
        </authorList>
    </citation>
    <scope>NUCLEOTIDE SEQUENCE</scope>
    <source>
        <strain evidence="6">KCTC 42651</strain>
    </source>
</reference>
<dbReference type="GO" id="GO:0016757">
    <property type="term" value="F:glycosyltransferase activity"/>
    <property type="evidence" value="ECO:0007669"/>
    <property type="project" value="UniProtKB-KW"/>
</dbReference>
<dbReference type="Proteomes" id="UP000630353">
    <property type="component" value="Unassembled WGS sequence"/>
</dbReference>
<evidence type="ECO:0000256" key="1">
    <source>
        <dbReference type="ARBA" id="ARBA00004236"/>
    </source>
</evidence>
<keyword evidence="4" id="KW-0808">Transferase</keyword>
<organism evidence="6 7">
    <name type="scientific">Thalassobaculum fulvum</name>
    <dbReference type="NCBI Taxonomy" id="1633335"/>
    <lineage>
        <taxon>Bacteria</taxon>
        <taxon>Pseudomonadati</taxon>
        <taxon>Pseudomonadota</taxon>
        <taxon>Alphaproteobacteria</taxon>
        <taxon>Rhodospirillales</taxon>
        <taxon>Thalassobaculaceae</taxon>
        <taxon>Thalassobaculum</taxon>
    </lineage>
</organism>
<gene>
    <name evidence="6" type="ORF">GCM10017083_01460</name>
</gene>
<dbReference type="InterPro" id="IPR029044">
    <property type="entry name" value="Nucleotide-diphossugar_trans"/>
</dbReference>
<comment type="subcellular location">
    <subcellularLocation>
        <location evidence="1">Cell membrane</location>
    </subcellularLocation>
</comment>